<sequence>MRIVIQRCKKAEVAVEGTVVGQIAEGLMILVGVTHEDTEKDALYLADKAADLRIFEDEAGKMNYSVLEAGGAVLSVSQFTLYGDCRKGRRPNFMAAAKPEIAEGLYEVFNRRLRERGLTVDTGRFGAMMDVSLTNWGPVTMILDSRSE</sequence>
<gene>
    <name evidence="2 3" type="primary">dtd</name>
    <name evidence="3" type="ORF">OIN60_00165</name>
</gene>
<comment type="similarity">
    <text evidence="1 2">Belongs to the DTD family.</text>
</comment>
<dbReference type="NCBIfam" id="TIGR00256">
    <property type="entry name" value="D-aminoacyl-tRNA deacylase"/>
    <property type="match status" value="1"/>
</dbReference>
<dbReference type="PANTHER" id="PTHR10472:SF5">
    <property type="entry name" value="D-AMINOACYL-TRNA DEACYLASE 1"/>
    <property type="match status" value="1"/>
</dbReference>
<evidence type="ECO:0000313" key="4">
    <source>
        <dbReference type="Proteomes" id="UP001241848"/>
    </source>
</evidence>
<comment type="function">
    <text evidence="2">An aminoacyl-tRNA editing enzyme that deacylates mischarged D-aminoacyl-tRNAs. Also deacylates mischarged glycyl-tRNA(Ala), protecting cells against glycine mischarging by AlaRS. Acts via tRNA-based rather than protein-based catalysis; rejects L-amino acids rather than detecting D-amino acids in the active site. By recycling D-aminoacyl-tRNA to D-amino acids and free tRNA molecules, this enzyme counteracts the toxicity associated with the formation of D-aminoacyl-tRNA entities in vivo and helps enforce protein L-homochirality.</text>
</comment>
<comment type="subunit">
    <text evidence="2">Homodimer.</text>
</comment>
<comment type="catalytic activity">
    <reaction evidence="2">
        <text>a D-aminoacyl-tRNA + H2O = a tRNA + a D-alpha-amino acid + H(+)</text>
        <dbReference type="Rhea" id="RHEA:13953"/>
        <dbReference type="Rhea" id="RHEA-COMP:10123"/>
        <dbReference type="Rhea" id="RHEA-COMP:10124"/>
        <dbReference type="ChEBI" id="CHEBI:15377"/>
        <dbReference type="ChEBI" id="CHEBI:15378"/>
        <dbReference type="ChEBI" id="CHEBI:59871"/>
        <dbReference type="ChEBI" id="CHEBI:78442"/>
        <dbReference type="ChEBI" id="CHEBI:79333"/>
        <dbReference type="EC" id="3.1.1.96"/>
    </reaction>
</comment>
<dbReference type="GO" id="GO:0051499">
    <property type="term" value="F:D-aminoacyl-tRNA deacylase activity"/>
    <property type="evidence" value="ECO:0007669"/>
    <property type="project" value="UniProtKB-EC"/>
</dbReference>
<keyword evidence="2" id="KW-0820">tRNA-binding</keyword>
<protein>
    <recommendedName>
        <fullName evidence="2">D-aminoacyl-tRNA deacylase</fullName>
        <shortName evidence="2">DTD</shortName>
        <ecNumber evidence="2">3.1.1.96</ecNumber>
    </recommendedName>
    <alternativeName>
        <fullName evidence="2">Gly-tRNA(Ala) deacylase</fullName>
        <ecNumber evidence="2">3.1.1.-</ecNumber>
    </alternativeName>
</protein>
<evidence type="ECO:0000313" key="3">
    <source>
        <dbReference type="EMBL" id="MDP4095204.1"/>
    </source>
</evidence>
<dbReference type="Pfam" id="PF02580">
    <property type="entry name" value="Tyr_Deacylase"/>
    <property type="match status" value="1"/>
</dbReference>
<dbReference type="InterPro" id="IPR003732">
    <property type="entry name" value="Daa-tRNA_deacyls_DTD"/>
</dbReference>
<reference evidence="3 4" key="1">
    <citation type="submission" date="2022-10" db="EMBL/GenBank/DDBJ databases">
        <title>Paenibacillus description and whole genome data of maize root bacterial community.</title>
        <authorList>
            <person name="Marton D."/>
            <person name="Farkas M."/>
            <person name="Cserhati M."/>
        </authorList>
    </citation>
    <scope>NUCLEOTIDE SEQUENCE [LARGE SCALE GENOMIC DNA]</scope>
    <source>
        <strain evidence="3 4">P96</strain>
    </source>
</reference>
<dbReference type="SUPFAM" id="SSF69500">
    <property type="entry name" value="DTD-like"/>
    <property type="match status" value="1"/>
</dbReference>
<dbReference type="EC" id="3.1.1.96" evidence="2"/>
<keyword evidence="2 3" id="KW-0378">Hydrolase</keyword>
<dbReference type="EC" id="3.1.1.-" evidence="2"/>
<dbReference type="InterPro" id="IPR023509">
    <property type="entry name" value="DTD-like_sf"/>
</dbReference>
<comment type="subcellular location">
    <subcellularLocation>
        <location evidence="2">Cytoplasm</location>
    </subcellularLocation>
</comment>
<evidence type="ECO:0000256" key="2">
    <source>
        <dbReference type="HAMAP-Rule" id="MF_00518"/>
    </source>
</evidence>
<dbReference type="PANTHER" id="PTHR10472">
    <property type="entry name" value="D-TYROSYL-TRNA TYR DEACYLASE"/>
    <property type="match status" value="1"/>
</dbReference>
<organism evidence="3 4">
    <name type="scientific">Paenibacillus zeirhizosphaerae</name>
    <dbReference type="NCBI Taxonomy" id="2987519"/>
    <lineage>
        <taxon>Bacteria</taxon>
        <taxon>Bacillati</taxon>
        <taxon>Bacillota</taxon>
        <taxon>Bacilli</taxon>
        <taxon>Bacillales</taxon>
        <taxon>Paenibacillaceae</taxon>
        <taxon>Paenibacillus</taxon>
    </lineage>
</organism>
<keyword evidence="2" id="KW-0694">RNA-binding</keyword>
<comment type="catalytic activity">
    <reaction evidence="2">
        <text>glycyl-tRNA(Ala) + H2O = tRNA(Ala) + glycine + H(+)</text>
        <dbReference type="Rhea" id="RHEA:53744"/>
        <dbReference type="Rhea" id="RHEA-COMP:9657"/>
        <dbReference type="Rhea" id="RHEA-COMP:13640"/>
        <dbReference type="ChEBI" id="CHEBI:15377"/>
        <dbReference type="ChEBI" id="CHEBI:15378"/>
        <dbReference type="ChEBI" id="CHEBI:57305"/>
        <dbReference type="ChEBI" id="CHEBI:78442"/>
        <dbReference type="ChEBI" id="CHEBI:78522"/>
    </reaction>
</comment>
<keyword evidence="4" id="KW-1185">Reference proteome</keyword>
<proteinExistence type="inferred from homology"/>
<dbReference type="Proteomes" id="UP001241848">
    <property type="component" value="Unassembled WGS sequence"/>
</dbReference>
<dbReference type="HAMAP" id="MF_00518">
    <property type="entry name" value="Deacylase_Dtd"/>
    <property type="match status" value="1"/>
</dbReference>
<dbReference type="RefSeq" id="WP_305752846.1">
    <property type="nucleotide sequence ID" value="NZ_JAPCKK010000001.1"/>
</dbReference>
<dbReference type="CDD" id="cd00563">
    <property type="entry name" value="Dtyr_deacylase"/>
    <property type="match status" value="1"/>
</dbReference>
<comment type="caution">
    <text evidence="3">The sequence shown here is derived from an EMBL/GenBank/DDBJ whole genome shotgun (WGS) entry which is preliminary data.</text>
</comment>
<name>A0ABT9FKF4_9BACL</name>
<evidence type="ECO:0000256" key="1">
    <source>
        <dbReference type="ARBA" id="ARBA00009673"/>
    </source>
</evidence>
<accession>A0ABT9FKF4</accession>
<comment type="domain">
    <text evidence="2">A Gly-cisPro motif from one monomer fits into the active site of the other monomer to allow specific chiral rejection of L-amino acids.</text>
</comment>
<dbReference type="Gene3D" id="3.50.80.10">
    <property type="entry name" value="D-tyrosyl-tRNA(Tyr) deacylase"/>
    <property type="match status" value="1"/>
</dbReference>
<feature type="short sequence motif" description="Gly-cisPro motif, important for rejection of L-amino acids" evidence="2">
    <location>
        <begin position="137"/>
        <end position="138"/>
    </location>
</feature>
<keyword evidence="2" id="KW-0963">Cytoplasm</keyword>
<dbReference type="EMBL" id="JAPCKK010000001">
    <property type="protein sequence ID" value="MDP4095204.1"/>
    <property type="molecule type" value="Genomic_DNA"/>
</dbReference>